<keyword evidence="3" id="KW-1185">Reference proteome</keyword>
<organism evidence="2 3">
    <name type="scientific">Nasonia vitripennis</name>
    <name type="common">Parasitic wasp</name>
    <dbReference type="NCBI Taxonomy" id="7425"/>
    <lineage>
        <taxon>Eukaryota</taxon>
        <taxon>Metazoa</taxon>
        <taxon>Ecdysozoa</taxon>
        <taxon>Arthropoda</taxon>
        <taxon>Hexapoda</taxon>
        <taxon>Insecta</taxon>
        <taxon>Pterygota</taxon>
        <taxon>Neoptera</taxon>
        <taxon>Endopterygota</taxon>
        <taxon>Hymenoptera</taxon>
        <taxon>Apocrita</taxon>
        <taxon>Proctotrupomorpha</taxon>
        <taxon>Chalcidoidea</taxon>
        <taxon>Pteromalidae</taxon>
        <taxon>Pteromalinae</taxon>
        <taxon>Nasonia</taxon>
    </lineage>
</organism>
<protein>
    <submittedName>
        <fullName evidence="2">Uncharacterized protein</fullName>
    </submittedName>
</protein>
<dbReference type="InParanoid" id="A0A7M7GE32"/>
<dbReference type="GeneID" id="100677981"/>
<feature type="region of interest" description="Disordered" evidence="1">
    <location>
        <begin position="469"/>
        <end position="535"/>
    </location>
</feature>
<reference evidence="2" key="1">
    <citation type="submission" date="2021-01" db="UniProtKB">
        <authorList>
            <consortium name="EnsemblMetazoa"/>
        </authorList>
    </citation>
    <scope>IDENTIFICATION</scope>
</reference>
<evidence type="ECO:0000313" key="3">
    <source>
        <dbReference type="Proteomes" id="UP000002358"/>
    </source>
</evidence>
<sequence>MSCQHTSHHSHVLTVPQSTFCESPTALVDSHLHAHHQHRHHNLHQQSSPESLLSRLQRRRRVPHLHQSVSAQQLSLPSPPPRHQRQQKQQQLQLKFREQFEQQSLQKQQWQQVQQWQQQAQQWQQCQKCSVLQEHHHHDHGDAPRFAVNDSGASNFPNNLQRRVSLGSFSPSQLRQSAEVKTQAVQREYEYITLQVQENDTTQYLNLQFSQQNHQYQQKSVYKLFDDDSAVSKGFFSRDAPAKESDAVAPTTSFSYFNHNSVKEQSTLLSELSLDFLSGFEQFSLDGEIDFLKTSESIKEDKVNTFSYFTAQSNVNFVQPTIICSTNVDRFINPLEAAPDICQDARPGSAYYKITISTRSDAVLNESKDSQDKSATETRLCGLNKLQVFSEIQNLELLTSPKFNDFPQDLKEYLRSERMILADVRSIIASENSDILQSCNENNEEKKATVEVRSLENKTYANILQSVPRYDLNSSPTSDEHSCDMKPLQATRRNNRRSKFTNSRHHANNLKNGMKTNHNETSNSALALEKRKRTKVPYKFRKQSNNNKNSKIYNDSWRVETLSGKKRN</sequence>
<feature type="region of interest" description="Disordered" evidence="1">
    <location>
        <begin position="62"/>
        <end position="92"/>
    </location>
</feature>
<dbReference type="EnsemblMetazoa" id="XM_003426671">
    <property type="protein sequence ID" value="XP_003426719"/>
    <property type="gene ID" value="LOC100677981"/>
</dbReference>
<evidence type="ECO:0000256" key="1">
    <source>
        <dbReference type="SAM" id="MobiDB-lite"/>
    </source>
</evidence>
<dbReference type="RefSeq" id="XP_003426719.1">
    <property type="nucleotide sequence ID" value="XM_003426671.4"/>
</dbReference>
<accession>A0A7M7GE32</accession>
<evidence type="ECO:0000313" key="2">
    <source>
        <dbReference type="EnsemblMetazoa" id="XP_003426719"/>
    </source>
</evidence>
<dbReference type="AlphaFoldDB" id="A0A7M7GE32"/>
<dbReference type="KEGG" id="nvi:100677981"/>
<feature type="compositionally biased region" description="Polar residues" evidence="1">
    <location>
        <begin position="509"/>
        <end position="525"/>
    </location>
</feature>
<feature type="compositionally biased region" description="Basic residues" evidence="1">
    <location>
        <begin position="493"/>
        <end position="508"/>
    </location>
</feature>
<proteinExistence type="predicted"/>
<feature type="region of interest" description="Disordered" evidence="1">
    <location>
        <begin position="32"/>
        <end position="51"/>
    </location>
</feature>
<feature type="compositionally biased region" description="Basic residues" evidence="1">
    <location>
        <begin position="33"/>
        <end position="43"/>
    </location>
</feature>
<name>A0A7M7GE32_NASVI</name>
<dbReference type="Proteomes" id="UP000002358">
    <property type="component" value="Chromosome 5"/>
</dbReference>